<dbReference type="InterPro" id="IPR039424">
    <property type="entry name" value="SBP_5"/>
</dbReference>
<evidence type="ECO:0000256" key="2">
    <source>
        <dbReference type="ARBA" id="ARBA00005695"/>
    </source>
</evidence>
<dbReference type="RefSeq" id="WP_269424282.1">
    <property type="nucleotide sequence ID" value="NZ_JAPWGY010000005.1"/>
</dbReference>
<dbReference type="InterPro" id="IPR006311">
    <property type="entry name" value="TAT_signal"/>
</dbReference>
<keyword evidence="7" id="KW-1185">Reference proteome</keyword>
<protein>
    <submittedName>
        <fullName evidence="6">ABC transporter substrate-binding protein</fullName>
    </submittedName>
</protein>
<dbReference type="InterPro" id="IPR030678">
    <property type="entry name" value="Peptide/Ni-bd"/>
</dbReference>
<keyword evidence="4" id="KW-0732">Signal</keyword>
<evidence type="ECO:0000259" key="5">
    <source>
        <dbReference type="Pfam" id="PF00496"/>
    </source>
</evidence>
<dbReference type="Gene3D" id="3.40.190.10">
    <property type="entry name" value="Periplasmic binding protein-like II"/>
    <property type="match status" value="1"/>
</dbReference>
<dbReference type="PIRSF" id="PIRSF002741">
    <property type="entry name" value="MppA"/>
    <property type="match status" value="1"/>
</dbReference>
<dbReference type="CDD" id="cd08503">
    <property type="entry name" value="PBP2_NikA_DppA_OppA_like_17"/>
    <property type="match status" value="1"/>
</dbReference>
<dbReference type="EMBL" id="JAPWGY010000005">
    <property type="protein sequence ID" value="MCZ4282136.1"/>
    <property type="molecule type" value="Genomic_DNA"/>
</dbReference>
<dbReference type="PANTHER" id="PTHR30290:SF10">
    <property type="entry name" value="PERIPLASMIC OLIGOPEPTIDE-BINDING PROTEIN-RELATED"/>
    <property type="match status" value="1"/>
</dbReference>
<evidence type="ECO:0000256" key="4">
    <source>
        <dbReference type="ARBA" id="ARBA00022729"/>
    </source>
</evidence>
<comment type="caution">
    <text evidence="6">The sequence shown here is derived from an EMBL/GenBank/DDBJ whole genome shotgun (WGS) entry which is preliminary data.</text>
</comment>
<dbReference type="InterPro" id="IPR000914">
    <property type="entry name" value="SBP_5_dom"/>
</dbReference>
<dbReference type="PANTHER" id="PTHR30290">
    <property type="entry name" value="PERIPLASMIC BINDING COMPONENT OF ABC TRANSPORTER"/>
    <property type="match status" value="1"/>
</dbReference>
<dbReference type="Pfam" id="PF00496">
    <property type="entry name" value="SBP_bac_5"/>
    <property type="match status" value="1"/>
</dbReference>
<gene>
    <name evidence="6" type="ORF">O4H49_15210</name>
</gene>
<keyword evidence="3" id="KW-0813">Transport</keyword>
<dbReference type="Gene3D" id="3.10.105.10">
    <property type="entry name" value="Dipeptide-binding Protein, Domain 3"/>
    <property type="match status" value="1"/>
</dbReference>
<sequence>MKTSILNTSAASNSSITRRGFIAGATGAGILTASGWSPTALATETPKSGGHMILAMGHGAATDSYNPARSENNFQGVVILAMTDTLTEIAPSGDLIPSIASSWDGGTDARIWTFQIRKNITFHNGKNLKANDVVASINHHRGENSESAVRPIAQSIVQIEAPDDQTVTIELAEGNADFPYNLALPQFAVFQAKEDGSLDWQSGIGVGGYQLKEFEPGVKASFVKNTNYWKPGRAHADSVDILVIHDISARTNALLTGAVQAIDKVDPKTARLLSRKPGMKVEETAGPLHYTFPMRTDMGLFKDNNVRLALKYAIDRQEILDKVLRGHGTIGNDNPIGPSYRNFASEISPRSYDPEKAKYHLKQAGAEGLTVDLSAADAAFAGAVDAAVLYKGQAARAGININVVREPNDGYWSNVWMKKPFCACYWGGYSTEDTMFSTGYAQTASWNDTFWQHERFNRLLKEARPLLDKSKRREIYTEMQLIIRDEGGVIVPFFANAIMASSEKIAHGTLGSDRDFDGARIVERWWLS</sequence>
<comment type="subcellular location">
    <subcellularLocation>
        <location evidence="1">Periplasm</location>
    </subcellularLocation>
</comment>
<comment type="similarity">
    <text evidence="2">Belongs to the bacterial solute-binding protein 5 family.</text>
</comment>
<evidence type="ECO:0000313" key="7">
    <source>
        <dbReference type="Proteomes" id="UP001069802"/>
    </source>
</evidence>
<organism evidence="6 7">
    <name type="scientific">Kiloniella laminariae</name>
    <dbReference type="NCBI Taxonomy" id="454162"/>
    <lineage>
        <taxon>Bacteria</taxon>
        <taxon>Pseudomonadati</taxon>
        <taxon>Pseudomonadota</taxon>
        <taxon>Alphaproteobacteria</taxon>
        <taxon>Rhodospirillales</taxon>
        <taxon>Kiloniellaceae</taxon>
        <taxon>Kiloniella</taxon>
    </lineage>
</organism>
<dbReference type="PROSITE" id="PS51318">
    <property type="entry name" value="TAT"/>
    <property type="match status" value="1"/>
</dbReference>
<feature type="domain" description="Solute-binding protein family 5" evidence="5">
    <location>
        <begin position="95"/>
        <end position="444"/>
    </location>
</feature>
<dbReference type="Proteomes" id="UP001069802">
    <property type="component" value="Unassembled WGS sequence"/>
</dbReference>
<name>A0ABT4LP98_9PROT</name>
<dbReference type="SUPFAM" id="SSF53850">
    <property type="entry name" value="Periplasmic binding protein-like II"/>
    <property type="match status" value="1"/>
</dbReference>
<proteinExistence type="inferred from homology"/>
<evidence type="ECO:0000256" key="1">
    <source>
        <dbReference type="ARBA" id="ARBA00004418"/>
    </source>
</evidence>
<evidence type="ECO:0000313" key="6">
    <source>
        <dbReference type="EMBL" id="MCZ4282136.1"/>
    </source>
</evidence>
<accession>A0ABT4LP98</accession>
<dbReference type="Gene3D" id="3.90.76.10">
    <property type="entry name" value="Dipeptide-binding Protein, Domain 1"/>
    <property type="match status" value="1"/>
</dbReference>
<evidence type="ECO:0000256" key="3">
    <source>
        <dbReference type="ARBA" id="ARBA00022448"/>
    </source>
</evidence>
<reference evidence="6" key="1">
    <citation type="submission" date="2022-12" db="EMBL/GenBank/DDBJ databases">
        <title>Bacterial isolates from different developmental stages of Nematostella vectensis.</title>
        <authorList>
            <person name="Fraune S."/>
        </authorList>
    </citation>
    <scope>NUCLEOTIDE SEQUENCE</scope>
    <source>
        <strain evidence="6">G21630-S1</strain>
    </source>
</reference>